<dbReference type="SUPFAM" id="SSF56672">
    <property type="entry name" value="DNA/RNA polymerases"/>
    <property type="match status" value="1"/>
</dbReference>
<feature type="domain" description="Reverse transcriptase Ty1/copia-type" evidence="1">
    <location>
        <begin position="5"/>
        <end position="119"/>
    </location>
</feature>
<dbReference type="CDD" id="cd09272">
    <property type="entry name" value="RNase_HI_RT_Ty1"/>
    <property type="match status" value="1"/>
</dbReference>
<dbReference type="InterPro" id="IPR043502">
    <property type="entry name" value="DNA/RNA_pol_sf"/>
</dbReference>
<name>A0A6D2HVS2_9BRAS</name>
<accession>A0A6D2HVS2</accession>
<organism evidence="2 3">
    <name type="scientific">Microthlaspi erraticum</name>
    <dbReference type="NCBI Taxonomy" id="1685480"/>
    <lineage>
        <taxon>Eukaryota</taxon>
        <taxon>Viridiplantae</taxon>
        <taxon>Streptophyta</taxon>
        <taxon>Embryophyta</taxon>
        <taxon>Tracheophyta</taxon>
        <taxon>Spermatophyta</taxon>
        <taxon>Magnoliopsida</taxon>
        <taxon>eudicotyledons</taxon>
        <taxon>Gunneridae</taxon>
        <taxon>Pentapetalae</taxon>
        <taxon>rosids</taxon>
        <taxon>malvids</taxon>
        <taxon>Brassicales</taxon>
        <taxon>Brassicaceae</taxon>
        <taxon>Coluteocarpeae</taxon>
        <taxon>Microthlaspi</taxon>
    </lineage>
</organism>
<dbReference type="InterPro" id="IPR013103">
    <property type="entry name" value="RVT_2"/>
</dbReference>
<dbReference type="EMBL" id="CACVBM020000543">
    <property type="protein sequence ID" value="CAA7020359.1"/>
    <property type="molecule type" value="Genomic_DNA"/>
</dbReference>
<proteinExistence type="predicted"/>
<comment type="caution">
    <text evidence="2">The sequence shown here is derived from an EMBL/GenBank/DDBJ whole genome shotgun (WGS) entry which is preliminary data.</text>
</comment>
<dbReference type="OrthoDB" id="1726258at2759"/>
<sequence>MDFCAKENENGEIVRYKARLVAQGFSQIPWIDYEETYSPVVDATTFRFLITLAIREGLDFRLMDVVTAYLYGPLDNEIYMKVPEGFELPEAEKSNSREDFSIKLKRSLYGLKQSGRMWKFGKGFVIIAVYVDDLNIIGTPEEISYTVEYLKKEFEMKDLGKTKFCLGLQIEHLVDGILLHQMAYTEKILKRFFMDQSHPLSSPMIVSQHIREDCGVQTGKGAPTVMYEDNAACIAQLKDGYIKGDRTKHILPKFFFTHELQKNGDVSVHQIRSSENLADLFTKALPTSTFKKLTHMIGLRRLKDLSGCPHEGK</sequence>
<dbReference type="Pfam" id="PF07727">
    <property type="entry name" value="RVT_2"/>
    <property type="match status" value="2"/>
</dbReference>
<reference evidence="2" key="1">
    <citation type="submission" date="2020-01" db="EMBL/GenBank/DDBJ databases">
        <authorList>
            <person name="Mishra B."/>
        </authorList>
    </citation>
    <scope>NUCLEOTIDE SEQUENCE [LARGE SCALE GENOMIC DNA]</scope>
</reference>
<dbReference type="Proteomes" id="UP000467841">
    <property type="component" value="Unassembled WGS sequence"/>
</dbReference>
<evidence type="ECO:0000313" key="3">
    <source>
        <dbReference type="Proteomes" id="UP000467841"/>
    </source>
</evidence>
<gene>
    <name evidence="2" type="ORF">MERR_LOCUS7594</name>
</gene>
<feature type="domain" description="Reverse transcriptase Ty1/copia-type" evidence="1">
    <location>
        <begin position="120"/>
        <end position="205"/>
    </location>
</feature>
<keyword evidence="3" id="KW-1185">Reference proteome</keyword>
<protein>
    <recommendedName>
        <fullName evidence="1">Reverse transcriptase Ty1/copia-type domain-containing protein</fullName>
    </recommendedName>
</protein>
<dbReference type="AlphaFoldDB" id="A0A6D2HVS2"/>
<evidence type="ECO:0000313" key="2">
    <source>
        <dbReference type="EMBL" id="CAA7020359.1"/>
    </source>
</evidence>
<evidence type="ECO:0000259" key="1">
    <source>
        <dbReference type="Pfam" id="PF07727"/>
    </source>
</evidence>